<evidence type="ECO:0000313" key="2">
    <source>
        <dbReference type="EMBL" id="SSC11555.1"/>
    </source>
</evidence>
<name>A0A7Z7LCJ4_9BACT</name>
<keyword evidence="3" id="KW-1185">Reference proteome</keyword>
<proteinExistence type="predicted"/>
<dbReference type="KEGG" id="minf:MESINF_0106"/>
<dbReference type="RefSeq" id="WP_169698014.1">
    <property type="nucleotide sequence ID" value="NZ_LS974202.1"/>
</dbReference>
<dbReference type="AlphaFoldDB" id="A0A7Z7LCJ4"/>
<feature type="chain" id="PRO_5030722003" description="YD repeat-containing protein" evidence="1">
    <location>
        <begin position="19"/>
        <end position="258"/>
    </location>
</feature>
<dbReference type="EMBL" id="LS974202">
    <property type="protein sequence ID" value="SSC11555.1"/>
    <property type="molecule type" value="Genomic_DNA"/>
</dbReference>
<protein>
    <recommendedName>
        <fullName evidence="4">YD repeat-containing protein</fullName>
    </recommendedName>
</protein>
<dbReference type="Proteomes" id="UP000250796">
    <property type="component" value="Chromosome MESINF"/>
</dbReference>
<accession>A0A7Z7LCJ4</accession>
<sequence length="258" mass="29934">MRRVFLFLSLLSVCLAFSFVPLEEPVTRGQLGFVDKVKSVKVKITPIGAQTPESQSYELTFDESGFITSQNMGEIIVEYRYDDQKRLVTKLFVDSSGLLLQRISIEYAEDSYTAIAYDGSNLEVGRTQYTFDVLNNTLTFSNTSEKSSSRNTLYFDSNYMNYRLVSYITERVEESDLYINMVVEIEIDYNDLGQFKGQKMIVRVRNKGQERSMEITTRSDWLLTDERGNITSEIQRTEYSDGSNPPEEFIYSREFTYY</sequence>
<reference evidence="2 3" key="1">
    <citation type="submission" date="2017-01" db="EMBL/GenBank/DDBJ databases">
        <authorList>
            <person name="Erauso G."/>
        </authorList>
    </citation>
    <scope>NUCLEOTIDE SEQUENCE [LARGE SCALE GENOMIC DNA]</scope>
    <source>
        <strain evidence="2">MESINF1</strain>
    </source>
</reference>
<evidence type="ECO:0008006" key="4">
    <source>
        <dbReference type="Google" id="ProtNLM"/>
    </source>
</evidence>
<evidence type="ECO:0000313" key="3">
    <source>
        <dbReference type="Proteomes" id="UP000250796"/>
    </source>
</evidence>
<gene>
    <name evidence="2" type="ORF">MESINF_0106</name>
</gene>
<evidence type="ECO:0000256" key="1">
    <source>
        <dbReference type="SAM" id="SignalP"/>
    </source>
</evidence>
<feature type="signal peptide" evidence="1">
    <location>
        <begin position="1"/>
        <end position="18"/>
    </location>
</feature>
<organism evidence="2 3">
    <name type="scientific">Mesotoga infera</name>
    <dbReference type="NCBI Taxonomy" id="1236046"/>
    <lineage>
        <taxon>Bacteria</taxon>
        <taxon>Thermotogati</taxon>
        <taxon>Thermotogota</taxon>
        <taxon>Thermotogae</taxon>
        <taxon>Kosmotogales</taxon>
        <taxon>Kosmotogaceae</taxon>
        <taxon>Mesotoga</taxon>
    </lineage>
</organism>
<keyword evidence="1" id="KW-0732">Signal</keyword>